<evidence type="ECO:0000256" key="2">
    <source>
        <dbReference type="ARBA" id="ARBA00023163"/>
    </source>
</evidence>
<dbReference type="OrthoDB" id="5185837at2"/>
<accession>A0A4R2R3W7</accession>
<gene>
    <name evidence="5" type="ORF">EV191_103116</name>
</gene>
<protein>
    <submittedName>
        <fullName evidence="5">Putative zinc finger protein</fullName>
    </submittedName>
</protein>
<name>A0A4R2R3W7_9PSEU</name>
<reference evidence="5 6" key="1">
    <citation type="submission" date="2019-03" db="EMBL/GenBank/DDBJ databases">
        <title>Genomic Encyclopedia of Type Strains, Phase IV (KMG-IV): sequencing the most valuable type-strain genomes for metagenomic binning, comparative biology and taxonomic classification.</title>
        <authorList>
            <person name="Goeker M."/>
        </authorList>
    </citation>
    <scope>NUCLEOTIDE SEQUENCE [LARGE SCALE GENOMIC DNA]</scope>
    <source>
        <strain evidence="5 6">DSM 45765</strain>
    </source>
</reference>
<keyword evidence="3" id="KW-0472">Membrane</keyword>
<dbReference type="AlphaFoldDB" id="A0A4R2R3W7"/>
<evidence type="ECO:0000256" key="1">
    <source>
        <dbReference type="ARBA" id="ARBA00023015"/>
    </source>
</evidence>
<dbReference type="EMBL" id="SLXQ01000003">
    <property type="protein sequence ID" value="TCP54075.1"/>
    <property type="molecule type" value="Genomic_DNA"/>
</dbReference>
<evidence type="ECO:0000259" key="4">
    <source>
        <dbReference type="Pfam" id="PF13490"/>
    </source>
</evidence>
<keyword evidence="6" id="KW-1185">Reference proteome</keyword>
<dbReference type="InterPro" id="IPR027383">
    <property type="entry name" value="Znf_put"/>
</dbReference>
<proteinExistence type="predicted"/>
<dbReference type="RefSeq" id="WP_132876855.1">
    <property type="nucleotide sequence ID" value="NZ_SLXQ01000003.1"/>
</dbReference>
<dbReference type="Gene3D" id="1.10.10.1320">
    <property type="entry name" value="Anti-sigma factor, zinc-finger domain"/>
    <property type="match status" value="1"/>
</dbReference>
<dbReference type="Pfam" id="PF13490">
    <property type="entry name" value="zf-HC2"/>
    <property type="match status" value="1"/>
</dbReference>
<dbReference type="InterPro" id="IPR041916">
    <property type="entry name" value="Anti_sigma_zinc_sf"/>
</dbReference>
<keyword evidence="2" id="KW-0804">Transcription</keyword>
<keyword evidence="3" id="KW-1133">Transmembrane helix</keyword>
<keyword evidence="1" id="KW-0805">Transcription regulation</keyword>
<sequence>MSTDPFVHFDGPYVLGALSAEDRQAYEEHLPSCPDCTAAVRELAGLPGLLSQLPQPDQLPQAPEPELLTGLLATVRKTRRRRTRLAASVAAAAAACLAVLLLGPLLGTTEIPGVARATMSSVDTSRVTGAVAISNTRAGMTKVDMTCSYTGGGGGEYLLVAVRTNGTEQTLATWYAIPGDTARIALGTKLAKADIDRLEVRLPTGAAVLTLDT</sequence>
<evidence type="ECO:0000313" key="5">
    <source>
        <dbReference type="EMBL" id="TCP54075.1"/>
    </source>
</evidence>
<evidence type="ECO:0000256" key="3">
    <source>
        <dbReference type="SAM" id="Phobius"/>
    </source>
</evidence>
<feature type="domain" description="Putative zinc-finger" evidence="4">
    <location>
        <begin position="12"/>
        <end position="36"/>
    </location>
</feature>
<comment type="caution">
    <text evidence="5">The sequence shown here is derived from an EMBL/GenBank/DDBJ whole genome shotgun (WGS) entry which is preliminary data.</text>
</comment>
<feature type="transmembrane region" description="Helical" evidence="3">
    <location>
        <begin position="85"/>
        <end position="106"/>
    </location>
</feature>
<organism evidence="5 6">
    <name type="scientific">Tamaricihabitans halophyticus</name>
    <dbReference type="NCBI Taxonomy" id="1262583"/>
    <lineage>
        <taxon>Bacteria</taxon>
        <taxon>Bacillati</taxon>
        <taxon>Actinomycetota</taxon>
        <taxon>Actinomycetes</taxon>
        <taxon>Pseudonocardiales</taxon>
        <taxon>Pseudonocardiaceae</taxon>
        <taxon>Tamaricihabitans</taxon>
    </lineage>
</organism>
<keyword evidence="3" id="KW-0812">Transmembrane</keyword>
<dbReference type="Proteomes" id="UP000294911">
    <property type="component" value="Unassembled WGS sequence"/>
</dbReference>
<evidence type="ECO:0000313" key="6">
    <source>
        <dbReference type="Proteomes" id="UP000294911"/>
    </source>
</evidence>